<feature type="domain" description="MOSC" evidence="1">
    <location>
        <begin position="34"/>
        <end position="169"/>
    </location>
</feature>
<protein>
    <submittedName>
        <fullName evidence="2">MOSC domain-containing protein</fullName>
    </submittedName>
</protein>
<evidence type="ECO:0000259" key="1">
    <source>
        <dbReference type="PROSITE" id="PS51340"/>
    </source>
</evidence>
<accession>A0ABV8JJH9</accession>
<evidence type="ECO:0000313" key="3">
    <source>
        <dbReference type="Proteomes" id="UP001595843"/>
    </source>
</evidence>
<dbReference type="RefSeq" id="WP_380704720.1">
    <property type="nucleotide sequence ID" value="NZ_JBHSAP010000009.1"/>
</dbReference>
<gene>
    <name evidence="2" type="ORF">ACFOUO_10035</name>
</gene>
<dbReference type="PANTHER" id="PTHR30212">
    <property type="entry name" value="PROTEIN YIIM"/>
    <property type="match status" value="1"/>
</dbReference>
<dbReference type="EMBL" id="JBHSAP010000009">
    <property type="protein sequence ID" value="MFC4077153.1"/>
    <property type="molecule type" value="Genomic_DNA"/>
</dbReference>
<name>A0ABV8JJH9_9BACL</name>
<dbReference type="PANTHER" id="PTHR30212:SF2">
    <property type="entry name" value="PROTEIN YIIM"/>
    <property type="match status" value="1"/>
</dbReference>
<dbReference type="Gene3D" id="2.40.33.20">
    <property type="entry name" value="PK beta-barrel domain-like"/>
    <property type="match status" value="1"/>
</dbReference>
<dbReference type="InterPro" id="IPR011037">
    <property type="entry name" value="Pyrv_Knase-like_insert_dom_sf"/>
</dbReference>
<comment type="caution">
    <text evidence="2">The sequence shown here is derived from an EMBL/GenBank/DDBJ whole genome shotgun (WGS) entry which is preliminary data.</text>
</comment>
<dbReference type="InterPro" id="IPR005302">
    <property type="entry name" value="MoCF_Sase_C"/>
</dbReference>
<dbReference type="Pfam" id="PF03475">
    <property type="entry name" value="YiiM_3-alpha"/>
    <property type="match status" value="1"/>
</dbReference>
<dbReference type="SUPFAM" id="SSF50800">
    <property type="entry name" value="PK beta-barrel domain-like"/>
    <property type="match status" value="1"/>
</dbReference>
<dbReference type="Proteomes" id="UP001595843">
    <property type="component" value="Unassembled WGS sequence"/>
</dbReference>
<keyword evidence="3" id="KW-1185">Reference proteome</keyword>
<organism evidence="2 3">
    <name type="scientific">Salinithrix halophila</name>
    <dbReference type="NCBI Taxonomy" id="1485204"/>
    <lineage>
        <taxon>Bacteria</taxon>
        <taxon>Bacillati</taxon>
        <taxon>Bacillota</taxon>
        <taxon>Bacilli</taxon>
        <taxon>Bacillales</taxon>
        <taxon>Thermoactinomycetaceae</taxon>
        <taxon>Salinithrix</taxon>
    </lineage>
</organism>
<dbReference type="PROSITE" id="PS51340">
    <property type="entry name" value="MOSC"/>
    <property type="match status" value="1"/>
</dbReference>
<dbReference type="Pfam" id="PF03473">
    <property type="entry name" value="MOSC"/>
    <property type="match status" value="1"/>
</dbReference>
<sequence>MNWQSKPFIRSIQVGRPRAYRTPDRTWRSGICKERVAGPLRLEKTNLEGDGQADLKNHGGPDKAVLAYSESHYPRWQKELNRMDLTSGGFGENFSVVGLTEADVCIGDTFRVGEAIIQVSQTRIPCWKLDARWGIGNLAARVRETGRSGWYYRVLQEGIVEENQPLIWMERPYPEWTVAKVNELLHHCKDDREAVRRLAACPALADSMRNMMVRRGER</sequence>
<dbReference type="InterPro" id="IPR052353">
    <property type="entry name" value="Benzoxazolinone_Detox_Enz"/>
</dbReference>
<reference evidence="3" key="1">
    <citation type="journal article" date="2019" name="Int. J. Syst. Evol. Microbiol.">
        <title>The Global Catalogue of Microorganisms (GCM) 10K type strain sequencing project: providing services to taxonomists for standard genome sequencing and annotation.</title>
        <authorList>
            <consortium name="The Broad Institute Genomics Platform"/>
            <consortium name="The Broad Institute Genome Sequencing Center for Infectious Disease"/>
            <person name="Wu L."/>
            <person name="Ma J."/>
        </authorList>
    </citation>
    <scope>NUCLEOTIDE SEQUENCE [LARGE SCALE GENOMIC DNA]</scope>
    <source>
        <strain evidence="3">IBRC-M 10813</strain>
    </source>
</reference>
<dbReference type="InterPro" id="IPR005163">
    <property type="entry name" value="Tri_helical_YiiM-like"/>
</dbReference>
<proteinExistence type="predicted"/>
<evidence type="ECO:0000313" key="2">
    <source>
        <dbReference type="EMBL" id="MFC4077153.1"/>
    </source>
</evidence>